<dbReference type="Gene3D" id="1.10.3720.10">
    <property type="entry name" value="MetI-like"/>
    <property type="match status" value="2"/>
</dbReference>
<evidence type="ECO:0000256" key="4">
    <source>
        <dbReference type="ARBA" id="ARBA00023136"/>
    </source>
</evidence>
<dbReference type="STRING" id="1005928.SAMN04487859_11428"/>
<feature type="transmembrane region" description="Helical" evidence="5">
    <location>
        <begin position="25"/>
        <end position="44"/>
    </location>
</feature>
<dbReference type="AlphaFoldDB" id="A0A1I5E047"/>
<comment type="subcellular location">
    <subcellularLocation>
        <location evidence="1 5">Cell membrane</location>
        <topology evidence="1 5">Multi-pass membrane protein</topology>
    </subcellularLocation>
</comment>
<dbReference type="OrthoDB" id="7056428at2"/>
<dbReference type="GO" id="GO:0005886">
    <property type="term" value="C:plasma membrane"/>
    <property type="evidence" value="ECO:0007669"/>
    <property type="project" value="UniProtKB-SubCell"/>
</dbReference>
<dbReference type="EMBL" id="FOVP01000014">
    <property type="protein sequence ID" value="SFO04763.1"/>
    <property type="molecule type" value="Genomic_DNA"/>
</dbReference>
<dbReference type="Pfam" id="PF00528">
    <property type="entry name" value="BPD_transp_1"/>
    <property type="match status" value="1"/>
</dbReference>
<keyword evidence="2 5" id="KW-0812">Transmembrane</keyword>
<feature type="domain" description="ABC transmembrane type-1" evidence="6">
    <location>
        <begin position="79"/>
        <end position="277"/>
    </location>
</feature>
<dbReference type="PROSITE" id="PS50928">
    <property type="entry name" value="ABC_TM1"/>
    <property type="match status" value="2"/>
</dbReference>
<protein>
    <submittedName>
        <fullName evidence="7">Iron(III) transport system permease protein</fullName>
    </submittedName>
</protein>
<keyword evidence="4 5" id="KW-0472">Membrane</keyword>
<accession>A0A1I5E047</accession>
<dbReference type="CDD" id="cd06261">
    <property type="entry name" value="TM_PBP2"/>
    <property type="match status" value="2"/>
</dbReference>
<feature type="transmembrane region" description="Helical" evidence="5">
    <location>
        <begin position="83"/>
        <end position="105"/>
    </location>
</feature>
<organism evidence="7 8">
    <name type="scientific">Roseovarius lutimaris</name>
    <dbReference type="NCBI Taxonomy" id="1005928"/>
    <lineage>
        <taxon>Bacteria</taxon>
        <taxon>Pseudomonadati</taxon>
        <taxon>Pseudomonadota</taxon>
        <taxon>Alphaproteobacteria</taxon>
        <taxon>Rhodobacterales</taxon>
        <taxon>Roseobacteraceae</taxon>
        <taxon>Roseovarius</taxon>
    </lineage>
</organism>
<evidence type="ECO:0000256" key="1">
    <source>
        <dbReference type="ARBA" id="ARBA00004651"/>
    </source>
</evidence>
<keyword evidence="8" id="KW-1185">Reference proteome</keyword>
<name>A0A1I5E047_9RHOB</name>
<evidence type="ECO:0000313" key="7">
    <source>
        <dbReference type="EMBL" id="SFO04763.1"/>
    </source>
</evidence>
<dbReference type="PANTHER" id="PTHR43496">
    <property type="entry name" value="PROTEIN LPLB"/>
    <property type="match status" value="1"/>
</dbReference>
<keyword evidence="5" id="KW-0813">Transport</keyword>
<proteinExistence type="inferred from homology"/>
<gene>
    <name evidence="7" type="ORF">SAMN04487859_11428</name>
</gene>
<reference evidence="8" key="1">
    <citation type="submission" date="2016-10" db="EMBL/GenBank/DDBJ databases">
        <authorList>
            <person name="Varghese N."/>
            <person name="Submissions S."/>
        </authorList>
    </citation>
    <scope>NUCLEOTIDE SEQUENCE [LARGE SCALE GENOMIC DNA]</scope>
    <source>
        <strain evidence="8">DSM 28463</strain>
    </source>
</reference>
<sequence length="565" mass="60217">MTQATLPRPIPSRGAKSARFDGDKALALICVGVPLLGLVLFFLYPMAIVFLRSITTADGAYGLSNYAEVLGSSGFWRATRHSMVMGGATTLLSVTLGFIIAHGLYRCAFRGKRLIRAVIILPLLAPSLVQALGLIFLLGRNGLVNQIFGIEMEIYGFWGLLIANTLYALPQAVMIIGAALVLLDARTYEAAEVMGASPLLQFRDLTLPAARFGILNAAFVVFIITITDFGNAAVIGGDYSVLATEIYAQVIGQRNFNMGAVVGIMLLLPTVAAYAIERRAMRLQGRQPANAQRFVPSFAPLRDLPMAGLSLLICLAVLSVIAIVFYASFVRLWPYNMSLTLKHYNITLAGGYSSLWVTTWISLAAAAGGTFLVFLLAVGLRRAPAILVQPLQVLAAMPAAVPGMVLGLAYILTFNSTATPLYLLYGTAALIGIVNFYHYHTQAFLTVMTGFRQLPEALEEAASSLGAGLGRVAVNIIAPFVAPMLISVFFFLFMRSMVTLSAVVFLTTPDLSVAAVTIMRLDDAGLTSQAAAFSCAVMAVVVAALFGMKAVLAYLGHRTGSGSVG</sequence>
<feature type="transmembrane region" description="Helical" evidence="5">
    <location>
        <begin position="391"/>
        <end position="413"/>
    </location>
</feature>
<dbReference type="PANTHER" id="PTHR43496:SF1">
    <property type="entry name" value="POLYGALACTURONAN_RHAMNOGALACTURONAN TRANSPORT SYSTEM PERMEASE PROTEIN YTEP"/>
    <property type="match status" value="1"/>
</dbReference>
<feature type="transmembrane region" description="Helical" evidence="5">
    <location>
        <begin position="256"/>
        <end position="276"/>
    </location>
</feature>
<dbReference type="GO" id="GO:0055085">
    <property type="term" value="P:transmembrane transport"/>
    <property type="evidence" value="ECO:0007669"/>
    <property type="project" value="InterPro"/>
</dbReference>
<evidence type="ECO:0000259" key="6">
    <source>
        <dbReference type="PROSITE" id="PS50928"/>
    </source>
</evidence>
<feature type="transmembrane region" description="Helical" evidence="5">
    <location>
        <begin position="309"/>
        <end position="333"/>
    </location>
</feature>
<feature type="domain" description="ABC transmembrane type-1" evidence="6">
    <location>
        <begin position="355"/>
        <end position="546"/>
    </location>
</feature>
<feature type="transmembrane region" description="Helical" evidence="5">
    <location>
        <begin position="531"/>
        <end position="555"/>
    </location>
</feature>
<dbReference type="InterPro" id="IPR035906">
    <property type="entry name" value="MetI-like_sf"/>
</dbReference>
<evidence type="ECO:0000256" key="5">
    <source>
        <dbReference type="RuleBase" id="RU363032"/>
    </source>
</evidence>
<dbReference type="Proteomes" id="UP000198599">
    <property type="component" value="Unassembled WGS sequence"/>
</dbReference>
<comment type="similarity">
    <text evidence="5">Belongs to the binding-protein-dependent transport system permease family.</text>
</comment>
<keyword evidence="3 5" id="KW-1133">Transmembrane helix</keyword>
<feature type="transmembrane region" description="Helical" evidence="5">
    <location>
        <begin position="419"/>
        <end position="439"/>
    </location>
</feature>
<dbReference type="RefSeq" id="WP_092839528.1">
    <property type="nucleotide sequence ID" value="NZ_FOVP01000014.1"/>
</dbReference>
<feature type="transmembrane region" description="Helical" evidence="5">
    <location>
        <begin position="500"/>
        <end position="519"/>
    </location>
</feature>
<dbReference type="SUPFAM" id="SSF161098">
    <property type="entry name" value="MetI-like"/>
    <property type="match status" value="2"/>
</dbReference>
<feature type="transmembrane region" description="Helical" evidence="5">
    <location>
        <begin position="117"/>
        <end position="138"/>
    </location>
</feature>
<feature type="transmembrane region" description="Helical" evidence="5">
    <location>
        <begin position="472"/>
        <end position="494"/>
    </location>
</feature>
<dbReference type="InterPro" id="IPR000515">
    <property type="entry name" value="MetI-like"/>
</dbReference>
<feature type="transmembrane region" description="Helical" evidence="5">
    <location>
        <begin position="353"/>
        <end position="379"/>
    </location>
</feature>
<evidence type="ECO:0000256" key="3">
    <source>
        <dbReference type="ARBA" id="ARBA00022989"/>
    </source>
</evidence>
<evidence type="ECO:0000313" key="8">
    <source>
        <dbReference type="Proteomes" id="UP000198599"/>
    </source>
</evidence>
<feature type="transmembrane region" description="Helical" evidence="5">
    <location>
        <begin position="158"/>
        <end position="183"/>
    </location>
</feature>
<feature type="transmembrane region" description="Helical" evidence="5">
    <location>
        <begin position="212"/>
        <end position="236"/>
    </location>
</feature>
<evidence type="ECO:0000256" key="2">
    <source>
        <dbReference type="ARBA" id="ARBA00022692"/>
    </source>
</evidence>